<organism evidence="1 2">
    <name type="scientific">Rattus norvegicus</name>
    <name type="common">Rat</name>
    <dbReference type="NCBI Taxonomy" id="10116"/>
    <lineage>
        <taxon>Eukaryota</taxon>
        <taxon>Metazoa</taxon>
        <taxon>Chordata</taxon>
        <taxon>Craniata</taxon>
        <taxon>Vertebrata</taxon>
        <taxon>Euteleostomi</taxon>
        <taxon>Mammalia</taxon>
        <taxon>Eutheria</taxon>
        <taxon>Euarchontoglires</taxon>
        <taxon>Glires</taxon>
        <taxon>Rodentia</taxon>
        <taxon>Myomorpha</taxon>
        <taxon>Muroidea</taxon>
        <taxon>Muridae</taxon>
        <taxon>Murinae</taxon>
        <taxon>Rattus</taxon>
    </lineage>
</organism>
<evidence type="ECO:0000313" key="1">
    <source>
        <dbReference type="EMBL" id="EDM05864.1"/>
    </source>
</evidence>
<dbReference type="Proteomes" id="UP000234681">
    <property type="component" value="Chromosome 10"/>
</dbReference>
<proteinExistence type="predicted"/>
<gene>
    <name evidence="1" type="ORF">rCG_32469</name>
</gene>
<name>A6HIK9_RAT</name>
<accession>A6HIK9</accession>
<sequence length="42" mass="4777">MRERDLQPSVLLIFGEERRQSAVLWGPRLVLPEEGAKNSLGK</sequence>
<protein>
    <submittedName>
        <fullName evidence="1">RCG32469</fullName>
    </submittedName>
</protein>
<dbReference type="EMBL" id="CH473948">
    <property type="protein sequence ID" value="EDM05864.1"/>
    <property type="molecule type" value="Genomic_DNA"/>
</dbReference>
<evidence type="ECO:0000313" key="2">
    <source>
        <dbReference type="Proteomes" id="UP000234681"/>
    </source>
</evidence>
<dbReference type="AlphaFoldDB" id="A6HIK9"/>
<reference evidence="1 2" key="1">
    <citation type="submission" date="2005-07" db="EMBL/GenBank/DDBJ databases">
        <authorList>
            <person name="Mural R.J."/>
            <person name="Li P.W."/>
            <person name="Adams M.D."/>
            <person name="Amanatides P.G."/>
            <person name="Baden-Tillson H."/>
            <person name="Barnstead M."/>
            <person name="Chin S.H."/>
            <person name="Dew I."/>
            <person name="Evans C.A."/>
            <person name="Ferriera S."/>
            <person name="Flanigan M."/>
            <person name="Fosler C."/>
            <person name="Glodek A."/>
            <person name="Gu Z."/>
            <person name="Holt R.A."/>
            <person name="Jennings D."/>
            <person name="Kraft C.L."/>
            <person name="Lu F."/>
            <person name="Nguyen T."/>
            <person name="Nusskern D.R."/>
            <person name="Pfannkoch C.M."/>
            <person name="Sitter C."/>
            <person name="Sutton G.G."/>
            <person name="Venter J.C."/>
            <person name="Wang Z."/>
            <person name="Woodage T."/>
            <person name="Zheng X.H."/>
            <person name="Zhong F."/>
        </authorList>
    </citation>
    <scope>NUCLEOTIDE SEQUENCE [LARGE SCALE GENOMIC DNA]</scope>
    <source>
        <strain>BN</strain>
        <strain evidence="2">Sprague-Dawley</strain>
    </source>
</reference>